<dbReference type="EMBL" id="BTRK01000002">
    <property type="protein sequence ID" value="GMR37400.1"/>
    <property type="molecule type" value="Genomic_DNA"/>
</dbReference>
<evidence type="ECO:0000256" key="1">
    <source>
        <dbReference type="SAM" id="MobiDB-lite"/>
    </source>
</evidence>
<reference evidence="3" key="1">
    <citation type="submission" date="2022-10" db="EMBL/GenBank/DDBJ databases">
        <title>Genome assembly of Pristionchus species.</title>
        <authorList>
            <person name="Yoshida K."/>
            <person name="Sommer R.J."/>
        </authorList>
    </citation>
    <scope>NUCLEOTIDE SEQUENCE [LARGE SCALE GENOMIC DNA]</scope>
    <source>
        <strain evidence="3">RS5460</strain>
    </source>
</reference>
<evidence type="ECO:0000313" key="2">
    <source>
        <dbReference type="EMBL" id="GMR37400.1"/>
    </source>
</evidence>
<dbReference type="Proteomes" id="UP001328107">
    <property type="component" value="Unassembled WGS sequence"/>
</dbReference>
<gene>
    <name evidence="2" type="ORF">PMAYCL1PPCAC_07595</name>
</gene>
<feature type="non-terminal residue" evidence="2">
    <location>
        <position position="108"/>
    </location>
</feature>
<dbReference type="AlphaFoldDB" id="A0AAN5CB11"/>
<accession>A0AAN5CB11</accession>
<keyword evidence="3" id="KW-1185">Reference proteome</keyword>
<comment type="caution">
    <text evidence="2">The sequence shown here is derived from an EMBL/GenBank/DDBJ whole genome shotgun (WGS) entry which is preliminary data.</text>
</comment>
<evidence type="ECO:0000313" key="3">
    <source>
        <dbReference type="Proteomes" id="UP001328107"/>
    </source>
</evidence>
<feature type="region of interest" description="Disordered" evidence="1">
    <location>
        <begin position="1"/>
        <end position="25"/>
    </location>
</feature>
<sequence length="108" mass="11797">MLTVPDEGTREEGKPSFVHPSPPSRFSRSVTLAALPFSESARVTAAAAAASEAAHSNDDPEPGKVRTMKKTKSEKEFNPGLRSMLYGLNFRKEREAANLKKLQKKILG</sequence>
<proteinExistence type="predicted"/>
<feature type="compositionally biased region" description="Basic and acidic residues" evidence="1">
    <location>
        <begin position="55"/>
        <end position="64"/>
    </location>
</feature>
<feature type="region of interest" description="Disordered" evidence="1">
    <location>
        <begin position="48"/>
        <end position="78"/>
    </location>
</feature>
<organism evidence="2 3">
    <name type="scientific">Pristionchus mayeri</name>
    <dbReference type="NCBI Taxonomy" id="1317129"/>
    <lineage>
        <taxon>Eukaryota</taxon>
        <taxon>Metazoa</taxon>
        <taxon>Ecdysozoa</taxon>
        <taxon>Nematoda</taxon>
        <taxon>Chromadorea</taxon>
        <taxon>Rhabditida</taxon>
        <taxon>Rhabditina</taxon>
        <taxon>Diplogasteromorpha</taxon>
        <taxon>Diplogasteroidea</taxon>
        <taxon>Neodiplogasteridae</taxon>
        <taxon>Pristionchus</taxon>
    </lineage>
</organism>
<protein>
    <submittedName>
        <fullName evidence="2">Uncharacterized protein</fullName>
    </submittedName>
</protein>
<name>A0AAN5CB11_9BILA</name>